<evidence type="ECO:0000256" key="4">
    <source>
        <dbReference type="ARBA" id="ARBA00022741"/>
    </source>
</evidence>
<keyword evidence="6 8" id="KW-0315">Glutamine amidotransferase</keyword>
<dbReference type="GO" id="GO:0004066">
    <property type="term" value="F:asparagine synthase (glutamine-hydrolyzing) activity"/>
    <property type="evidence" value="ECO:0007669"/>
    <property type="project" value="UniProtKB-EC"/>
</dbReference>
<dbReference type="EMBL" id="CP116968">
    <property type="protein sequence ID" value="WNM63986.1"/>
    <property type="molecule type" value="Genomic_DNA"/>
</dbReference>
<feature type="binding site" evidence="9">
    <location>
        <position position="100"/>
    </location>
    <ligand>
        <name>L-glutamine</name>
        <dbReference type="ChEBI" id="CHEBI:58359"/>
    </ligand>
</feature>
<evidence type="ECO:0000256" key="2">
    <source>
        <dbReference type="ARBA" id="ARBA00005752"/>
    </source>
</evidence>
<keyword evidence="4 9" id="KW-0547">Nucleotide-binding</keyword>
<dbReference type="PIRSF" id="PIRSF001589">
    <property type="entry name" value="Asn_synthetase_glu-h"/>
    <property type="match status" value="1"/>
</dbReference>
<feature type="binding site" evidence="9">
    <location>
        <begin position="360"/>
        <end position="361"/>
    </location>
    <ligand>
        <name>ATP</name>
        <dbReference type="ChEBI" id="CHEBI:30616"/>
    </ligand>
</feature>
<comment type="pathway">
    <text evidence="1">Amino-acid biosynthesis; L-asparagine biosynthesis; L-asparagine from L-aspartate (L-Gln route): step 1/1.</text>
</comment>
<dbReference type="InterPro" id="IPR006426">
    <property type="entry name" value="Asn_synth_AEB"/>
</dbReference>
<dbReference type="Proteomes" id="UP001302494">
    <property type="component" value="Chromosome"/>
</dbReference>
<evidence type="ECO:0000256" key="1">
    <source>
        <dbReference type="ARBA" id="ARBA00005187"/>
    </source>
</evidence>
<dbReference type="RefSeq" id="WP_312748827.1">
    <property type="nucleotide sequence ID" value="NZ_CP116968.1"/>
</dbReference>
<sequence length="626" mass="71614">MCGICGIFNVWSGEPVHHAMIERMADTLVHRGPDDAGYYVTGPIGLGHRRLSIIDLEGGHQPMANEDQSVWVVFNGEIYNFQSLHHDLVRKGHQFKTWSDTEVIVHAYEEYGEECFQFFRGMFAIALWDGSKKKLVLARDRVGKKPLYYLVDKDQVAFASEMKAILTVPGVKKEIDLQALSDYFSLLYVPAPKSINKAIRKVQPGHFVRITEKGVEEKEYWDLHFDPNPHRREDEWEERLMDALKEATQLRLISDVPLGAFLSGGIDSSAVVGLMSLLTGKPVQTSSIGFVEEEFNELEYAREIANRFKADHHEVIVKPDAAHILEKLVWFYDEPFADSSAIPTYYVSQVAREYVTVALSGDGGDENFAGYRRYAFDKREEDLRSLLPPGLRKAVFGPLSVLYPKMDWAPRMFRGKATFESLACSHLEAYFRSVSAVSPELKSVLLSQDVLHQLGEYETFELFRSYYEKPVGLDSFSRILYLDIKTYLPDDILVKVDRASMAHSLEVRAPLLDHEFMELVATIPFHLKLRGSTGKYIFKKALGHMLPASILHREKMGFGIPLALWLRQDLKSLAGDVIFSSHDDGLLNKKTVERFWREHQSGLHDRSTVLWTILMFRLWQQVYSYS</sequence>
<dbReference type="InterPro" id="IPR001962">
    <property type="entry name" value="Asn_synthase"/>
</dbReference>
<dbReference type="InterPro" id="IPR029055">
    <property type="entry name" value="Ntn_hydrolases_N"/>
</dbReference>
<dbReference type="PANTHER" id="PTHR43284:SF1">
    <property type="entry name" value="ASPARAGINE SYNTHETASE"/>
    <property type="match status" value="1"/>
</dbReference>
<evidence type="ECO:0000259" key="11">
    <source>
        <dbReference type="PROSITE" id="PS51278"/>
    </source>
</evidence>
<dbReference type="InterPro" id="IPR014729">
    <property type="entry name" value="Rossmann-like_a/b/a_fold"/>
</dbReference>
<feature type="active site" description="For GATase activity" evidence="8">
    <location>
        <position position="2"/>
    </location>
</feature>
<feature type="binding site" evidence="9">
    <location>
        <position position="288"/>
    </location>
    <ligand>
        <name>ATP</name>
        <dbReference type="ChEBI" id="CHEBI:30616"/>
    </ligand>
</feature>
<dbReference type="Pfam" id="PF13537">
    <property type="entry name" value="GATase_7"/>
    <property type="match status" value="1"/>
</dbReference>
<keyword evidence="8" id="KW-0028">Amino-acid biosynthesis</keyword>
<dbReference type="GO" id="GO:0005524">
    <property type="term" value="F:ATP binding"/>
    <property type="evidence" value="ECO:0007669"/>
    <property type="project" value="UniProtKB-KW"/>
</dbReference>
<protein>
    <recommendedName>
        <fullName evidence="3">asparagine synthase (glutamine-hydrolyzing)</fullName>
        <ecNumber evidence="3">6.3.5.4</ecNumber>
    </recommendedName>
</protein>
<feature type="domain" description="Glutamine amidotransferase type-2" evidence="11">
    <location>
        <begin position="2"/>
        <end position="213"/>
    </location>
</feature>
<dbReference type="GO" id="GO:0006529">
    <property type="term" value="P:asparagine biosynthetic process"/>
    <property type="evidence" value="ECO:0007669"/>
    <property type="project" value="UniProtKB-KW"/>
</dbReference>
<dbReference type="AlphaFoldDB" id="A0AA96GUS7"/>
<dbReference type="Gene3D" id="3.40.50.620">
    <property type="entry name" value="HUPs"/>
    <property type="match status" value="1"/>
</dbReference>
<keyword evidence="5 9" id="KW-0067">ATP-binding</keyword>
<evidence type="ECO:0000256" key="10">
    <source>
        <dbReference type="PIRSR" id="PIRSR001589-3"/>
    </source>
</evidence>
<evidence type="ECO:0000256" key="9">
    <source>
        <dbReference type="PIRSR" id="PIRSR001589-2"/>
    </source>
</evidence>
<dbReference type="Gene3D" id="3.60.20.10">
    <property type="entry name" value="Glutamine Phosphoribosylpyrophosphate, subunit 1, domain 1"/>
    <property type="match status" value="1"/>
</dbReference>
<dbReference type="CDD" id="cd01991">
    <property type="entry name" value="Asn_synthase_B_C"/>
    <property type="match status" value="1"/>
</dbReference>
<dbReference type="PANTHER" id="PTHR43284">
    <property type="entry name" value="ASPARAGINE SYNTHETASE (GLUTAMINE-HYDROLYZING)"/>
    <property type="match status" value="1"/>
</dbReference>
<keyword evidence="8" id="KW-0061">Asparagine biosynthesis</keyword>
<evidence type="ECO:0000313" key="12">
    <source>
        <dbReference type="EMBL" id="WNM63986.1"/>
    </source>
</evidence>
<reference evidence="12 13" key="1">
    <citation type="submission" date="2023-01" db="EMBL/GenBank/DDBJ databases">
        <title>Cultivation and genomic characterization of new, ubiquitous marine nitrite-oxidizing bacteria from the Nitrospirales.</title>
        <authorList>
            <person name="Mueller A.J."/>
            <person name="Daebeler A."/>
            <person name="Herbold C.W."/>
            <person name="Kirkegaard R.H."/>
            <person name="Daims H."/>
        </authorList>
    </citation>
    <scope>NUCLEOTIDE SEQUENCE [LARGE SCALE GENOMIC DNA]</scope>
    <source>
        <strain evidence="12 13">DK</strain>
    </source>
</reference>
<gene>
    <name evidence="12" type="primary">asnB</name>
    <name evidence="12" type="ORF">PQG83_09575</name>
</gene>
<dbReference type="PROSITE" id="PS51278">
    <property type="entry name" value="GATASE_TYPE_2"/>
    <property type="match status" value="1"/>
</dbReference>
<accession>A0AA96GUS7</accession>
<evidence type="ECO:0000256" key="6">
    <source>
        <dbReference type="ARBA" id="ARBA00022962"/>
    </source>
</evidence>
<dbReference type="InterPro" id="IPR051786">
    <property type="entry name" value="ASN_synthetase/amidase"/>
</dbReference>
<dbReference type="NCBIfam" id="TIGR01536">
    <property type="entry name" value="asn_synth_AEB"/>
    <property type="match status" value="1"/>
</dbReference>
<keyword evidence="12" id="KW-0436">Ligase</keyword>
<dbReference type="InterPro" id="IPR017932">
    <property type="entry name" value="GATase_2_dom"/>
</dbReference>
<keyword evidence="13" id="KW-1185">Reference proteome</keyword>
<evidence type="ECO:0000256" key="8">
    <source>
        <dbReference type="PIRSR" id="PIRSR001589-1"/>
    </source>
</evidence>
<feature type="site" description="Important for beta-aspartyl-AMP intermediate formation" evidence="10">
    <location>
        <position position="362"/>
    </location>
</feature>
<evidence type="ECO:0000256" key="7">
    <source>
        <dbReference type="ARBA" id="ARBA00048741"/>
    </source>
</evidence>
<comment type="catalytic activity">
    <reaction evidence="7">
        <text>L-aspartate + L-glutamine + ATP + H2O = L-asparagine + L-glutamate + AMP + diphosphate + H(+)</text>
        <dbReference type="Rhea" id="RHEA:12228"/>
        <dbReference type="ChEBI" id="CHEBI:15377"/>
        <dbReference type="ChEBI" id="CHEBI:15378"/>
        <dbReference type="ChEBI" id="CHEBI:29985"/>
        <dbReference type="ChEBI" id="CHEBI:29991"/>
        <dbReference type="ChEBI" id="CHEBI:30616"/>
        <dbReference type="ChEBI" id="CHEBI:33019"/>
        <dbReference type="ChEBI" id="CHEBI:58048"/>
        <dbReference type="ChEBI" id="CHEBI:58359"/>
        <dbReference type="ChEBI" id="CHEBI:456215"/>
        <dbReference type="EC" id="6.3.5.4"/>
    </reaction>
</comment>
<dbReference type="KEGG" id="nneo:PQG83_09575"/>
<evidence type="ECO:0000256" key="3">
    <source>
        <dbReference type="ARBA" id="ARBA00012737"/>
    </source>
</evidence>
<dbReference type="Pfam" id="PF00733">
    <property type="entry name" value="Asn_synthase"/>
    <property type="match status" value="1"/>
</dbReference>
<evidence type="ECO:0000256" key="5">
    <source>
        <dbReference type="ARBA" id="ARBA00022840"/>
    </source>
</evidence>
<dbReference type="SUPFAM" id="SSF52402">
    <property type="entry name" value="Adenine nucleotide alpha hydrolases-like"/>
    <property type="match status" value="1"/>
</dbReference>
<dbReference type="EC" id="6.3.5.4" evidence="3"/>
<dbReference type="CDD" id="cd00712">
    <property type="entry name" value="AsnB"/>
    <property type="match status" value="1"/>
</dbReference>
<comment type="similarity">
    <text evidence="2">Belongs to the asparagine synthetase family.</text>
</comment>
<proteinExistence type="inferred from homology"/>
<dbReference type="SUPFAM" id="SSF56235">
    <property type="entry name" value="N-terminal nucleophile aminohydrolases (Ntn hydrolases)"/>
    <property type="match status" value="1"/>
</dbReference>
<evidence type="ECO:0000313" key="13">
    <source>
        <dbReference type="Proteomes" id="UP001302494"/>
    </source>
</evidence>
<organism evidence="12 13">
    <name type="scientific">Candidatus Nitrospira neomarina</name>
    <dbReference type="NCBI Taxonomy" id="3020899"/>
    <lineage>
        <taxon>Bacteria</taxon>
        <taxon>Pseudomonadati</taxon>
        <taxon>Nitrospirota</taxon>
        <taxon>Nitrospiria</taxon>
        <taxon>Nitrospirales</taxon>
        <taxon>Nitrospiraceae</taxon>
        <taxon>Nitrospira</taxon>
    </lineage>
</organism>
<dbReference type="InterPro" id="IPR033738">
    <property type="entry name" value="AsnB_N"/>
</dbReference>
<dbReference type="GO" id="GO:0005829">
    <property type="term" value="C:cytosol"/>
    <property type="evidence" value="ECO:0007669"/>
    <property type="project" value="TreeGrafter"/>
</dbReference>
<name>A0AA96GUS7_9BACT</name>